<dbReference type="PANTHER" id="PTHR43861:SF1">
    <property type="entry name" value="TRANS-ACONITATE 2-METHYLTRANSFERASE"/>
    <property type="match status" value="1"/>
</dbReference>
<evidence type="ECO:0000313" key="2">
    <source>
        <dbReference type="EMBL" id="MCY1722572.1"/>
    </source>
</evidence>
<dbReference type="Pfam" id="PF08241">
    <property type="entry name" value="Methyltransf_11"/>
    <property type="match status" value="1"/>
</dbReference>
<dbReference type="GO" id="GO:0032259">
    <property type="term" value="P:methylation"/>
    <property type="evidence" value="ECO:0007669"/>
    <property type="project" value="UniProtKB-KW"/>
</dbReference>
<evidence type="ECO:0000259" key="1">
    <source>
        <dbReference type="Pfam" id="PF08241"/>
    </source>
</evidence>
<keyword evidence="3" id="KW-1185">Reference proteome</keyword>
<dbReference type="AlphaFoldDB" id="A0A9X3F9Y4"/>
<dbReference type="Gene3D" id="3.40.50.150">
    <property type="entry name" value="Vaccinia Virus protein VP39"/>
    <property type="match status" value="1"/>
</dbReference>
<comment type="caution">
    <text evidence="2">The sequence shown here is derived from an EMBL/GenBank/DDBJ whole genome shotgun (WGS) entry which is preliminary data.</text>
</comment>
<accession>A0A9X3F9Y4</accession>
<dbReference type="PANTHER" id="PTHR43861">
    <property type="entry name" value="TRANS-ACONITATE 2-METHYLTRANSFERASE-RELATED"/>
    <property type="match status" value="1"/>
</dbReference>
<name>A0A9X3F9Y4_9BACT</name>
<dbReference type="InterPro" id="IPR013216">
    <property type="entry name" value="Methyltransf_11"/>
</dbReference>
<protein>
    <submittedName>
        <fullName evidence="2">Class I SAM-dependent methyltransferase</fullName>
    </submittedName>
</protein>
<dbReference type="CDD" id="cd02440">
    <property type="entry name" value="AdoMet_MTases"/>
    <property type="match status" value="1"/>
</dbReference>
<dbReference type="InterPro" id="IPR029063">
    <property type="entry name" value="SAM-dependent_MTases_sf"/>
</dbReference>
<proteinExistence type="predicted"/>
<keyword evidence="2" id="KW-0808">Transferase</keyword>
<dbReference type="SUPFAM" id="SSF53335">
    <property type="entry name" value="S-adenosyl-L-methionine-dependent methyltransferases"/>
    <property type="match status" value="1"/>
</dbReference>
<organism evidence="2 3">
    <name type="scientific">Draconibacterium aestuarii</name>
    <dbReference type="NCBI Taxonomy" id="2998507"/>
    <lineage>
        <taxon>Bacteria</taxon>
        <taxon>Pseudomonadati</taxon>
        <taxon>Bacteroidota</taxon>
        <taxon>Bacteroidia</taxon>
        <taxon>Marinilabiliales</taxon>
        <taxon>Prolixibacteraceae</taxon>
        <taxon>Draconibacterium</taxon>
    </lineage>
</organism>
<sequence length="214" mass="23327">MNVFTNPEIADDYDDYYQTEAGKEVNHIEVQLIEAALQKVPAGKMLELGCGTGHWTEFFVEKGFDVVATDISDAMLQHAISKGLEAEIVKADSGNLLFDKESFDVVASVTMLEFVDDRDKVIDEIYRVLKPGGWLLLGCLNANSQLAQNADNDPVFKNAAFLTPEGLTALLSRVGTAELTSGVHFSPAFQVTDGTAEQNNNEPAFLVALVQKIV</sequence>
<dbReference type="EMBL" id="JAPOHD010000060">
    <property type="protein sequence ID" value="MCY1722572.1"/>
    <property type="molecule type" value="Genomic_DNA"/>
</dbReference>
<dbReference type="GO" id="GO:0008757">
    <property type="term" value="F:S-adenosylmethionine-dependent methyltransferase activity"/>
    <property type="evidence" value="ECO:0007669"/>
    <property type="project" value="InterPro"/>
</dbReference>
<gene>
    <name evidence="2" type="ORF">OU798_19640</name>
</gene>
<dbReference type="Proteomes" id="UP001145087">
    <property type="component" value="Unassembled WGS sequence"/>
</dbReference>
<reference evidence="2" key="1">
    <citation type="submission" date="2022-11" db="EMBL/GenBank/DDBJ databases">
        <title>Marilongibacter aestuarii gen. nov., sp. nov., isolated from tidal flat sediment.</title>
        <authorList>
            <person name="Jiayan W."/>
        </authorList>
    </citation>
    <scope>NUCLEOTIDE SEQUENCE</scope>
    <source>
        <strain evidence="2">Z1-6</strain>
    </source>
</reference>
<feature type="domain" description="Methyltransferase type 11" evidence="1">
    <location>
        <begin position="46"/>
        <end position="136"/>
    </location>
</feature>
<keyword evidence="2" id="KW-0489">Methyltransferase</keyword>
<evidence type="ECO:0000313" key="3">
    <source>
        <dbReference type="Proteomes" id="UP001145087"/>
    </source>
</evidence>
<dbReference type="RefSeq" id="WP_343334897.1">
    <property type="nucleotide sequence ID" value="NZ_JAPOHD010000060.1"/>
</dbReference>